<keyword evidence="5" id="KW-0378">Hydrolase</keyword>
<dbReference type="EMBL" id="JBHTJN010000001">
    <property type="protein sequence ID" value="MFD0965290.1"/>
    <property type="molecule type" value="Genomic_DNA"/>
</dbReference>
<name>A0ABW3I5U1_9PAST</name>
<dbReference type="EC" id="5.6.2.3" evidence="10"/>
<sequence>MDKIYHLEYALIGALLKAGLTPKAREIMTWLEPKMFLTFRFGQLYENIRRQARKDNVIDFVLLSEEFGESFADLAEIIHRTTTSANLEGYARRVRESWINRVAQDKLLTVAKELSTARDGELERITARALTELEQLLADRVDIKPILLGDLLDSYVEVLDNRTKSDFNQRLLFTGVEALDRILGGINATDVTVIAGRPGTGKTEFGLTITKNIVQRSGSVLFFSLEMDNFQLVDRLLSAGANVSVCKLRNPMQLDQSDYARIASYLGEAKKQACYFVDRGGLNAQEIRSITENHLTQTGELSAVVVDYLGLVRHPNQSLNKHYQITETMADLKLLAKDLKVPVILLCQLNRDVDGRGDKRPMNSDLRESGSIEQDASQIIMLYREKSYRTDCEHNYAELNVTKNRFGALGKVYMEFINGHFVACDQAVAFEAIESIKNDGAFKSRHSKQKASLDKYYQGRVF</sequence>
<evidence type="ECO:0000256" key="1">
    <source>
        <dbReference type="ARBA" id="ARBA00008428"/>
    </source>
</evidence>
<evidence type="ECO:0000256" key="2">
    <source>
        <dbReference type="ARBA" id="ARBA00022515"/>
    </source>
</evidence>
<accession>A0ABW3I5U1</accession>
<dbReference type="RefSeq" id="WP_380817793.1">
    <property type="nucleotide sequence ID" value="NZ_JBHTJN010000001.1"/>
</dbReference>
<protein>
    <recommendedName>
        <fullName evidence="10">DNA 5'-3' helicase</fullName>
        <ecNumber evidence="10">5.6.2.3</ecNumber>
    </recommendedName>
</protein>
<evidence type="ECO:0000259" key="12">
    <source>
        <dbReference type="PROSITE" id="PS51199"/>
    </source>
</evidence>
<keyword evidence="4" id="KW-0547">Nucleotide-binding</keyword>
<reference evidence="14" key="1">
    <citation type="journal article" date="2019" name="Int. J. Syst. Evol. Microbiol.">
        <title>The Global Catalogue of Microorganisms (GCM) 10K type strain sequencing project: providing services to taxonomists for standard genome sequencing and annotation.</title>
        <authorList>
            <consortium name="The Broad Institute Genomics Platform"/>
            <consortium name="The Broad Institute Genome Sequencing Center for Infectious Disease"/>
            <person name="Wu L."/>
            <person name="Ma J."/>
        </authorList>
    </citation>
    <scope>NUCLEOTIDE SEQUENCE [LARGE SCALE GENOMIC DNA]</scope>
    <source>
        <strain evidence="14">CCUG 61707</strain>
    </source>
</reference>
<keyword evidence="2" id="KW-0639">Primosome</keyword>
<evidence type="ECO:0000256" key="9">
    <source>
        <dbReference type="ARBA" id="ARBA00023235"/>
    </source>
</evidence>
<dbReference type="InterPro" id="IPR007693">
    <property type="entry name" value="DNA_helicase_DnaB-like_N"/>
</dbReference>
<evidence type="ECO:0000256" key="11">
    <source>
        <dbReference type="ARBA" id="ARBA00048954"/>
    </source>
</evidence>
<dbReference type="InterPro" id="IPR027417">
    <property type="entry name" value="P-loop_NTPase"/>
</dbReference>
<comment type="catalytic activity">
    <reaction evidence="11">
        <text>ATP + H2O = ADP + phosphate + H(+)</text>
        <dbReference type="Rhea" id="RHEA:13065"/>
        <dbReference type="ChEBI" id="CHEBI:15377"/>
        <dbReference type="ChEBI" id="CHEBI:15378"/>
        <dbReference type="ChEBI" id="CHEBI:30616"/>
        <dbReference type="ChEBI" id="CHEBI:43474"/>
        <dbReference type="ChEBI" id="CHEBI:456216"/>
        <dbReference type="EC" id="5.6.2.3"/>
    </reaction>
</comment>
<organism evidence="13 14">
    <name type="scientific">Seminibacterium arietis</name>
    <dbReference type="NCBI Taxonomy" id="1173502"/>
    <lineage>
        <taxon>Bacteria</taxon>
        <taxon>Pseudomonadati</taxon>
        <taxon>Pseudomonadota</taxon>
        <taxon>Gammaproteobacteria</taxon>
        <taxon>Pasteurellales</taxon>
        <taxon>Pasteurellaceae</taxon>
        <taxon>Seminibacterium</taxon>
    </lineage>
</organism>
<evidence type="ECO:0000256" key="10">
    <source>
        <dbReference type="ARBA" id="ARBA00044969"/>
    </source>
</evidence>
<keyword evidence="14" id="KW-1185">Reference proteome</keyword>
<evidence type="ECO:0000256" key="7">
    <source>
        <dbReference type="ARBA" id="ARBA00022840"/>
    </source>
</evidence>
<dbReference type="InterPro" id="IPR016136">
    <property type="entry name" value="DNA_helicase_N/primase_C"/>
</dbReference>
<keyword evidence="6 13" id="KW-0347">Helicase</keyword>
<dbReference type="Gene3D" id="1.10.860.10">
    <property type="entry name" value="DNAb Helicase, Chain A"/>
    <property type="match status" value="1"/>
</dbReference>
<gene>
    <name evidence="13" type="ORF">ACFQ02_00195</name>
</gene>
<feature type="domain" description="SF4 helicase" evidence="12">
    <location>
        <begin position="165"/>
        <end position="430"/>
    </location>
</feature>
<dbReference type="PANTHER" id="PTHR30153:SF2">
    <property type="entry name" value="REPLICATIVE DNA HELICASE"/>
    <property type="match status" value="1"/>
</dbReference>
<evidence type="ECO:0000313" key="13">
    <source>
        <dbReference type="EMBL" id="MFD0965290.1"/>
    </source>
</evidence>
<keyword evidence="9" id="KW-0413">Isomerase</keyword>
<dbReference type="Proteomes" id="UP001596996">
    <property type="component" value="Unassembled WGS sequence"/>
</dbReference>
<evidence type="ECO:0000256" key="3">
    <source>
        <dbReference type="ARBA" id="ARBA00022705"/>
    </source>
</evidence>
<evidence type="ECO:0000256" key="8">
    <source>
        <dbReference type="ARBA" id="ARBA00023125"/>
    </source>
</evidence>
<keyword evidence="8" id="KW-0238">DNA-binding</keyword>
<dbReference type="Gene3D" id="3.40.50.300">
    <property type="entry name" value="P-loop containing nucleotide triphosphate hydrolases"/>
    <property type="match status" value="1"/>
</dbReference>
<comment type="caution">
    <text evidence="13">The sequence shown here is derived from an EMBL/GenBank/DDBJ whole genome shotgun (WGS) entry which is preliminary data.</text>
</comment>
<proteinExistence type="inferred from homology"/>
<dbReference type="InterPro" id="IPR007694">
    <property type="entry name" value="DNA_helicase_DnaB-like_C"/>
</dbReference>
<dbReference type="SUPFAM" id="SSF52540">
    <property type="entry name" value="P-loop containing nucleoside triphosphate hydrolases"/>
    <property type="match status" value="1"/>
</dbReference>
<dbReference type="GO" id="GO:0004386">
    <property type="term" value="F:helicase activity"/>
    <property type="evidence" value="ECO:0007669"/>
    <property type="project" value="UniProtKB-KW"/>
</dbReference>
<dbReference type="Pfam" id="PF03796">
    <property type="entry name" value="DnaB_C"/>
    <property type="match status" value="1"/>
</dbReference>
<evidence type="ECO:0000256" key="4">
    <source>
        <dbReference type="ARBA" id="ARBA00022741"/>
    </source>
</evidence>
<evidence type="ECO:0000256" key="6">
    <source>
        <dbReference type="ARBA" id="ARBA00022806"/>
    </source>
</evidence>
<dbReference type="InterPro" id="IPR036185">
    <property type="entry name" value="DNA_heli_DnaB-like_N_sf"/>
</dbReference>
<dbReference type="PANTHER" id="PTHR30153">
    <property type="entry name" value="REPLICATIVE DNA HELICASE DNAB"/>
    <property type="match status" value="1"/>
</dbReference>
<keyword evidence="7" id="KW-0067">ATP-binding</keyword>
<dbReference type="SUPFAM" id="SSF48024">
    <property type="entry name" value="N-terminal domain of DnaB helicase"/>
    <property type="match status" value="1"/>
</dbReference>
<evidence type="ECO:0000256" key="5">
    <source>
        <dbReference type="ARBA" id="ARBA00022801"/>
    </source>
</evidence>
<keyword evidence="3" id="KW-0235">DNA replication</keyword>
<dbReference type="Pfam" id="PF00772">
    <property type="entry name" value="DnaB"/>
    <property type="match status" value="1"/>
</dbReference>
<dbReference type="CDD" id="cd00984">
    <property type="entry name" value="DnaB_C"/>
    <property type="match status" value="1"/>
</dbReference>
<comment type="similarity">
    <text evidence="1">Belongs to the helicase family. DnaB subfamily.</text>
</comment>
<evidence type="ECO:0000313" key="14">
    <source>
        <dbReference type="Proteomes" id="UP001596996"/>
    </source>
</evidence>
<dbReference type="PROSITE" id="PS51199">
    <property type="entry name" value="SF4_HELICASE"/>
    <property type="match status" value="1"/>
</dbReference>